<dbReference type="EMBL" id="CAMPGE010016662">
    <property type="protein sequence ID" value="CAI2375205.1"/>
    <property type="molecule type" value="Genomic_DNA"/>
</dbReference>
<evidence type="ECO:0000313" key="1">
    <source>
        <dbReference type="EMBL" id="CAI2375205.1"/>
    </source>
</evidence>
<accession>A0AAD1XMD4</accession>
<gene>
    <name evidence="1" type="ORF">ECRASSUSDP1_LOCUS16565</name>
</gene>
<evidence type="ECO:0000313" key="2">
    <source>
        <dbReference type="Proteomes" id="UP001295684"/>
    </source>
</evidence>
<reference evidence="1" key="1">
    <citation type="submission" date="2023-07" db="EMBL/GenBank/DDBJ databases">
        <authorList>
            <consortium name="AG Swart"/>
            <person name="Singh M."/>
            <person name="Singh A."/>
            <person name="Seah K."/>
            <person name="Emmerich C."/>
        </authorList>
    </citation>
    <scope>NUCLEOTIDE SEQUENCE</scope>
    <source>
        <strain evidence="1">DP1</strain>
    </source>
</reference>
<dbReference type="AlphaFoldDB" id="A0AAD1XMD4"/>
<dbReference type="Proteomes" id="UP001295684">
    <property type="component" value="Unassembled WGS sequence"/>
</dbReference>
<sequence length="115" mass="13400">MCFINFIVSFTFICHPEYNHSITSSTDKELFAVWMPFKCINFIFMSLESYEIFHDPDIVNLGRGIFRPTQAPITVLIPANLVNSIIICLNCVYLIPCFRIPELNFRVSTSRHYQN</sequence>
<proteinExistence type="predicted"/>
<comment type="caution">
    <text evidence="1">The sequence shown here is derived from an EMBL/GenBank/DDBJ whole genome shotgun (WGS) entry which is preliminary data.</text>
</comment>
<organism evidence="1 2">
    <name type="scientific">Euplotes crassus</name>
    <dbReference type="NCBI Taxonomy" id="5936"/>
    <lineage>
        <taxon>Eukaryota</taxon>
        <taxon>Sar</taxon>
        <taxon>Alveolata</taxon>
        <taxon>Ciliophora</taxon>
        <taxon>Intramacronucleata</taxon>
        <taxon>Spirotrichea</taxon>
        <taxon>Hypotrichia</taxon>
        <taxon>Euplotida</taxon>
        <taxon>Euplotidae</taxon>
        <taxon>Moneuplotes</taxon>
    </lineage>
</organism>
<protein>
    <submittedName>
        <fullName evidence="1">Uncharacterized protein</fullName>
    </submittedName>
</protein>
<name>A0AAD1XMD4_EUPCR</name>
<keyword evidence="2" id="KW-1185">Reference proteome</keyword>